<name>A0ABW9F8I1_9FIRM</name>
<feature type="transmembrane region" description="Helical" evidence="1">
    <location>
        <begin position="451"/>
        <end position="470"/>
    </location>
</feature>
<feature type="transmembrane region" description="Helical" evidence="1">
    <location>
        <begin position="511"/>
        <end position="530"/>
    </location>
</feature>
<feature type="transmembrane region" description="Helical" evidence="1">
    <location>
        <begin position="71"/>
        <end position="93"/>
    </location>
</feature>
<keyword evidence="1" id="KW-0812">Transmembrane</keyword>
<organism evidence="2 3">
    <name type="scientific">Helcococcus bovis</name>
    <dbReference type="NCBI Taxonomy" id="3153252"/>
    <lineage>
        <taxon>Bacteria</taxon>
        <taxon>Bacillati</taxon>
        <taxon>Bacillota</taxon>
        <taxon>Tissierellia</taxon>
        <taxon>Tissierellales</taxon>
        <taxon>Peptoniphilaceae</taxon>
        <taxon>Helcococcus</taxon>
    </lineage>
</organism>
<proteinExistence type="predicted"/>
<gene>
    <name evidence="2" type="ORF">ABGF40_08735</name>
</gene>
<evidence type="ECO:0008006" key="4">
    <source>
        <dbReference type="Google" id="ProtNLM"/>
    </source>
</evidence>
<feature type="transmembrane region" description="Helical" evidence="1">
    <location>
        <begin position="402"/>
        <end position="419"/>
    </location>
</feature>
<dbReference type="EMBL" id="JBFNFH010000038">
    <property type="protein sequence ID" value="MFM1525732.1"/>
    <property type="molecule type" value="Genomic_DNA"/>
</dbReference>
<accession>A0ABW9F8I1</accession>
<feature type="transmembrane region" description="Helical" evidence="1">
    <location>
        <begin position="21"/>
        <end position="45"/>
    </location>
</feature>
<keyword evidence="1" id="KW-1133">Transmembrane helix</keyword>
<sequence>NLLKTQPINYRKLVISKLISMNLISIIYFSSFLIFFALICFVQGINLGGFSEIYRIFYDGIAPKYFKGYELILLILFSFTIIMNLIYSIILLINTIFRNKYASLASLISIFGLGYTFTENIQSLKIVFNPIYAMDHVRSIKGKIEYVVEKNGALIIKNINYNSLIYLLIFFILSIFFIILSITLLKYNVKFYNKEKEIDVKKYSLFKFEVRKIVKNQSFVIYLLSTLILVFSLHVFETTKVIEGIKFNFREEGKLGIYKEQLSLEEKKLKNSNKGDISESIKINVEKQKKIIKNYNNLIDAYIENDSNKFYKAQSFEDKLIYNMISISEKIEKTPFNIYENILLNNVSSDNKVKPIGKQRFMFSQYQKFKSNFDESQNRNSTKHLTNSGIYTTYRMLRYQDLDIIFLGVIMFMILHGYVSEKENGNQLNMIYTQPVNRFKYNITKVFSQTYVLAIFCFVIFAFAILNGVITEGFGEIKQPVIHYLTYVKNFNSINEEEALKTISTMPIWQYLTKTFIVIILQGFLISSIAT</sequence>
<dbReference type="RefSeq" id="WP_408127116.1">
    <property type="nucleotide sequence ID" value="NZ_JBFNFH010000038.1"/>
</dbReference>
<dbReference type="Proteomes" id="UP001629536">
    <property type="component" value="Unassembled WGS sequence"/>
</dbReference>
<evidence type="ECO:0000313" key="2">
    <source>
        <dbReference type="EMBL" id="MFM1525732.1"/>
    </source>
</evidence>
<comment type="caution">
    <text evidence="2">The sequence shown here is derived from an EMBL/GenBank/DDBJ whole genome shotgun (WGS) entry which is preliminary data.</text>
</comment>
<feature type="non-terminal residue" evidence="2">
    <location>
        <position position="1"/>
    </location>
</feature>
<evidence type="ECO:0000256" key="1">
    <source>
        <dbReference type="SAM" id="Phobius"/>
    </source>
</evidence>
<reference evidence="2 3" key="1">
    <citation type="journal article" date="2024" name="Front. Microbiol.">
        <title>Pangenomic and biochemical analyses of Helcococcus ovis reveal widespread tetracycline resistance and a novel bacterial species, Helcococcus bovis.</title>
        <authorList>
            <person name="Cunha F."/>
            <person name="Zhai Y."/>
            <person name="Casaro S."/>
            <person name="Jones K.L."/>
            <person name="Hernandez M."/>
            <person name="Bisinotto R.S."/>
            <person name="Kariyawasam S."/>
            <person name="Brown M.B."/>
            <person name="Phillips A."/>
            <person name="Jeong K.C."/>
            <person name="Galvao K.N."/>
        </authorList>
    </citation>
    <scope>NUCLEOTIDE SEQUENCE [LARGE SCALE GENOMIC DNA]</scope>
    <source>
        <strain evidence="2 3">KG197</strain>
    </source>
</reference>
<feature type="transmembrane region" description="Helical" evidence="1">
    <location>
        <begin position="164"/>
        <end position="185"/>
    </location>
</feature>
<keyword evidence="1" id="KW-0472">Membrane</keyword>
<keyword evidence="3" id="KW-1185">Reference proteome</keyword>
<protein>
    <recommendedName>
        <fullName evidence="4">ABC transporter permease</fullName>
    </recommendedName>
</protein>
<feature type="non-terminal residue" evidence="2">
    <location>
        <position position="531"/>
    </location>
</feature>
<feature type="transmembrane region" description="Helical" evidence="1">
    <location>
        <begin position="219"/>
        <end position="236"/>
    </location>
</feature>
<evidence type="ECO:0000313" key="3">
    <source>
        <dbReference type="Proteomes" id="UP001629536"/>
    </source>
</evidence>